<comment type="caution">
    <text evidence="1">The sequence shown here is derived from an EMBL/GenBank/DDBJ whole genome shotgun (WGS) entry which is preliminary data.</text>
</comment>
<gene>
    <name evidence="1" type="ORF">CYMTET_8610</name>
</gene>
<dbReference type="AlphaFoldDB" id="A0AAE0GSZ6"/>
<accession>A0AAE0GSZ6</accession>
<dbReference type="EMBL" id="LGRX02002670">
    <property type="protein sequence ID" value="KAK3283717.1"/>
    <property type="molecule type" value="Genomic_DNA"/>
</dbReference>
<name>A0AAE0GSZ6_9CHLO</name>
<reference evidence="1 2" key="1">
    <citation type="journal article" date="2015" name="Genome Biol. Evol.">
        <title>Comparative Genomics of a Bacterivorous Green Alga Reveals Evolutionary Causalities and Consequences of Phago-Mixotrophic Mode of Nutrition.</title>
        <authorList>
            <person name="Burns J.A."/>
            <person name="Paasch A."/>
            <person name="Narechania A."/>
            <person name="Kim E."/>
        </authorList>
    </citation>
    <scope>NUCLEOTIDE SEQUENCE [LARGE SCALE GENOMIC DNA]</scope>
    <source>
        <strain evidence="1 2">PLY_AMNH</strain>
    </source>
</reference>
<proteinExistence type="predicted"/>
<protein>
    <submittedName>
        <fullName evidence="1">Uncharacterized protein</fullName>
    </submittedName>
</protein>
<organism evidence="1 2">
    <name type="scientific">Cymbomonas tetramitiformis</name>
    <dbReference type="NCBI Taxonomy" id="36881"/>
    <lineage>
        <taxon>Eukaryota</taxon>
        <taxon>Viridiplantae</taxon>
        <taxon>Chlorophyta</taxon>
        <taxon>Pyramimonadophyceae</taxon>
        <taxon>Pyramimonadales</taxon>
        <taxon>Pyramimonadaceae</taxon>
        <taxon>Cymbomonas</taxon>
    </lineage>
</organism>
<keyword evidence="2" id="KW-1185">Reference proteome</keyword>
<evidence type="ECO:0000313" key="1">
    <source>
        <dbReference type="EMBL" id="KAK3283717.1"/>
    </source>
</evidence>
<sequence>MASLRQIARMAAVRSALELLRHRQFTAGYSLVVLGGAYAPSTKIDTSVFNNIDHENFDFNTLSPPHSSLSPGAPLCRHLVVSAGGAITTASPLSIIPFEFLPMASITFPHRSFHLPPPYPLFSDAFALVVPGRFWLWHRVGIG</sequence>
<evidence type="ECO:0000313" key="2">
    <source>
        <dbReference type="Proteomes" id="UP001190700"/>
    </source>
</evidence>
<dbReference type="Proteomes" id="UP001190700">
    <property type="component" value="Unassembled WGS sequence"/>
</dbReference>